<feature type="transmembrane region" description="Helical" evidence="1">
    <location>
        <begin position="160"/>
        <end position="176"/>
    </location>
</feature>
<dbReference type="EMBL" id="KV425907">
    <property type="protein sequence ID" value="KZV99769.1"/>
    <property type="molecule type" value="Genomic_DNA"/>
</dbReference>
<keyword evidence="3" id="KW-1185">Reference proteome</keyword>
<evidence type="ECO:0000313" key="2">
    <source>
        <dbReference type="EMBL" id="KZV99769.1"/>
    </source>
</evidence>
<keyword evidence="1" id="KW-1133">Transmembrane helix</keyword>
<evidence type="ECO:0000313" key="3">
    <source>
        <dbReference type="Proteomes" id="UP000077266"/>
    </source>
</evidence>
<sequence>MSRASRSGHETTLYDIIIPWALVATVALRKTGTPNEAANLRATAAIVLATASFHVSNALASPLEPPPNFSKPAIARLLLLITSSTHSLAGPGPAATTITLHGIQIPRRPGIRYIESSYRSCRVLRVATTASGIVLSAFLLGAMIAAPLDGNYLETYRDRYVLWMAFVLWSLWAGYFT</sequence>
<organism evidence="2 3">
    <name type="scientific">Exidia glandulosa HHB12029</name>
    <dbReference type="NCBI Taxonomy" id="1314781"/>
    <lineage>
        <taxon>Eukaryota</taxon>
        <taxon>Fungi</taxon>
        <taxon>Dikarya</taxon>
        <taxon>Basidiomycota</taxon>
        <taxon>Agaricomycotina</taxon>
        <taxon>Agaricomycetes</taxon>
        <taxon>Auriculariales</taxon>
        <taxon>Exidiaceae</taxon>
        <taxon>Exidia</taxon>
    </lineage>
</organism>
<accession>A0A166BBY2</accession>
<keyword evidence="1" id="KW-0472">Membrane</keyword>
<gene>
    <name evidence="2" type="ORF">EXIGLDRAFT_762418</name>
</gene>
<evidence type="ECO:0000256" key="1">
    <source>
        <dbReference type="SAM" id="Phobius"/>
    </source>
</evidence>
<dbReference type="Proteomes" id="UP000077266">
    <property type="component" value="Unassembled WGS sequence"/>
</dbReference>
<feature type="transmembrane region" description="Helical" evidence="1">
    <location>
        <begin position="123"/>
        <end position="148"/>
    </location>
</feature>
<dbReference type="AlphaFoldDB" id="A0A166BBY2"/>
<reference evidence="2 3" key="1">
    <citation type="journal article" date="2016" name="Mol. Biol. Evol.">
        <title>Comparative Genomics of Early-Diverging Mushroom-Forming Fungi Provides Insights into the Origins of Lignocellulose Decay Capabilities.</title>
        <authorList>
            <person name="Nagy L.G."/>
            <person name="Riley R."/>
            <person name="Tritt A."/>
            <person name="Adam C."/>
            <person name="Daum C."/>
            <person name="Floudas D."/>
            <person name="Sun H."/>
            <person name="Yadav J.S."/>
            <person name="Pangilinan J."/>
            <person name="Larsson K.H."/>
            <person name="Matsuura K."/>
            <person name="Barry K."/>
            <person name="Labutti K."/>
            <person name="Kuo R."/>
            <person name="Ohm R.A."/>
            <person name="Bhattacharya S.S."/>
            <person name="Shirouzu T."/>
            <person name="Yoshinaga Y."/>
            <person name="Martin F.M."/>
            <person name="Grigoriev I.V."/>
            <person name="Hibbett D.S."/>
        </authorList>
    </citation>
    <scope>NUCLEOTIDE SEQUENCE [LARGE SCALE GENOMIC DNA]</scope>
    <source>
        <strain evidence="2 3">HHB12029</strain>
    </source>
</reference>
<name>A0A166BBY2_EXIGL</name>
<protein>
    <submittedName>
        <fullName evidence="2">Uncharacterized protein</fullName>
    </submittedName>
</protein>
<dbReference type="InParanoid" id="A0A166BBY2"/>
<proteinExistence type="predicted"/>
<keyword evidence="1" id="KW-0812">Transmembrane</keyword>